<sequence>MLYTLGIHPALRGTQIKSRSLWQWINIIFNTVDKTRLRKVGPDRLCAEWVLKNGGAVRFLEHPKNLFRDYNMLPPDFRTKLTLKEIDATNSAIMTVGFAHVVGCEKIDKIIITNCKYIDNRGFHHLTSINDSLRSLDITQCTNISDSGLLQLKGLTKLQKLVMKDLPGVKDLPAVEKELRQHLKDCQFQTSHT</sequence>
<evidence type="ECO:0000313" key="2">
    <source>
        <dbReference type="Proteomes" id="UP000092461"/>
    </source>
</evidence>
<dbReference type="Proteomes" id="UP000092461">
    <property type="component" value="Unassembled WGS sequence"/>
</dbReference>
<dbReference type="VEuPathDB" id="VectorBase:LLOJ004818"/>
<dbReference type="InterPro" id="IPR032675">
    <property type="entry name" value="LRR_dom_sf"/>
</dbReference>
<keyword evidence="2" id="KW-1185">Reference proteome</keyword>
<dbReference type="AlphaFoldDB" id="A0A1B0GIP0"/>
<proteinExistence type="predicted"/>
<dbReference type="VEuPathDB" id="VectorBase:LLONM1_002427"/>
<reference evidence="1" key="1">
    <citation type="submission" date="2020-05" db="UniProtKB">
        <authorList>
            <consortium name="EnsemblMetazoa"/>
        </authorList>
    </citation>
    <scope>IDENTIFICATION</scope>
    <source>
        <strain evidence="1">Jacobina</strain>
    </source>
</reference>
<organism evidence="1 2">
    <name type="scientific">Lutzomyia longipalpis</name>
    <name type="common">Sand fly</name>
    <dbReference type="NCBI Taxonomy" id="7200"/>
    <lineage>
        <taxon>Eukaryota</taxon>
        <taxon>Metazoa</taxon>
        <taxon>Ecdysozoa</taxon>
        <taxon>Arthropoda</taxon>
        <taxon>Hexapoda</taxon>
        <taxon>Insecta</taxon>
        <taxon>Pterygota</taxon>
        <taxon>Neoptera</taxon>
        <taxon>Endopterygota</taxon>
        <taxon>Diptera</taxon>
        <taxon>Nematocera</taxon>
        <taxon>Psychodoidea</taxon>
        <taxon>Psychodidae</taxon>
        <taxon>Lutzomyia</taxon>
        <taxon>Lutzomyia</taxon>
    </lineage>
</organism>
<protein>
    <submittedName>
        <fullName evidence="1">Uncharacterized protein</fullName>
    </submittedName>
</protein>
<accession>A0A1B0GIP0</accession>
<dbReference type="Gene3D" id="3.80.10.10">
    <property type="entry name" value="Ribonuclease Inhibitor"/>
    <property type="match status" value="1"/>
</dbReference>
<dbReference type="EMBL" id="AJWK01015123">
    <property type="status" value="NOT_ANNOTATED_CDS"/>
    <property type="molecule type" value="Genomic_DNA"/>
</dbReference>
<dbReference type="EnsemblMetazoa" id="LLOJ004818-RA">
    <property type="protein sequence ID" value="LLOJ004818-PA"/>
    <property type="gene ID" value="LLOJ004818"/>
</dbReference>
<evidence type="ECO:0000313" key="1">
    <source>
        <dbReference type="EnsemblMetazoa" id="LLOJ004818-PA"/>
    </source>
</evidence>
<dbReference type="SUPFAM" id="SSF52047">
    <property type="entry name" value="RNI-like"/>
    <property type="match status" value="1"/>
</dbReference>
<name>A0A1B0GIP0_LUTLO</name>